<dbReference type="Proteomes" id="UP001060085">
    <property type="component" value="Linkage Group LG02"/>
</dbReference>
<keyword evidence="2" id="KW-1185">Reference proteome</keyword>
<accession>A0ACC0BVI7</accession>
<gene>
    <name evidence="1" type="ORF">M9H77_07631</name>
</gene>
<evidence type="ECO:0000313" key="2">
    <source>
        <dbReference type="Proteomes" id="UP001060085"/>
    </source>
</evidence>
<sequence length="298" mass="34768">MQLRLGQNVRRDVVFFFFFLFSSKIKTSDNIHIRTLKPHTCNNTFKVSLVSRKWLIEKYCYRIRNNPNYPVKALKQDIRSEHVLDVSSQCCTGIYALFEAYLYNNFILKHKGLALKKLMFEARKAKRECKFKKVMEKMKIVDETAFQWCQSRNPMQWSRAYFKTRSKDIWPFTCLNELLPPEIEKKSGRPKVSRRTEPQETEQNLQQGSLKRMGAKIDTVTIRSLAITKGVVTGLPPPPAHMQKIVANQQPIQVSGTQVQPTALKWKVYKEEEEETIGTLEFSLSYSQFHIHSLVEIG</sequence>
<organism evidence="1 2">
    <name type="scientific">Catharanthus roseus</name>
    <name type="common">Madagascar periwinkle</name>
    <name type="synonym">Vinca rosea</name>
    <dbReference type="NCBI Taxonomy" id="4058"/>
    <lineage>
        <taxon>Eukaryota</taxon>
        <taxon>Viridiplantae</taxon>
        <taxon>Streptophyta</taxon>
        <taxon>Embryophyta</taxon>
        <taxon>Tracheophyta</taxon>
        <taxon>Spermatophyta</taxon>
        <taxon>Magnoliopsida</taxon>
        <taxon>eudicotyledons</taxon>
        <taxon>Gunneridae</taxon>
        <taxon>Pentapetalae</taxon>
        <taxon>asterids</taxon>
        <taxon>lamiids</taxon>
        <taxon>Gentianales</taxon>
        <taxon>Apocynaceae</taxon>
        <taxon>Rauvolfioideae</taxon>
        <taxon>Vinceae</taxon>
        <taxon>Catharanthinae</taxon>
        <taxon>Catharanthus</taxon>
    </lineage>
</organism>
<comment type="caution">
    <text evidence="1">The sequence shown here is derived from an EMBL/GenBank/DDBJ whole genome shotgun (WGS) entry which is preliminary data.</text>
</comment>
<name>A0ACC0BVI7_CATRO</name>
<dbReference type="EMBL" id="CM044702">
    <property type="protein sequence ID" value="KAI5676681.1"/>
    <property type="molecule type" value="Genomic_DNA"/>
</dbReference>
<reference evidence="2" key="1">
    <citation type="journal article" date="2023" name="Nat. Plants">
        <title>Single-cell RNA sequencing provides a high-resolution roadmap for understanding the multicellular compartmentation of specialized metabolism.</title>
        <authorList>
            <person name="Sun S."/>
            <person name="Shen X."/>
            <person name="Li Y."/>
            <person name="Li Y."/>
            <person name="Wang S."/>
            <person name="Li R."/>
            <person name="Zhang H."/>
            <person name="Shen G."/>
            <person name="Guo B."/>
            <person name="Wei J."/>
            <person name="Xu J."/>
            <person name="St-Pierre B."/>
            <person name="Chen S."/>
            <person name="Sun C."/>
        </authorList>
    </citation>
    <scope>NUCLEOTIDE SEQUENCE [LARGE SCALE GENOMIC DNA]</scope>
</reference>
<protein>
    <submittedName>
        <fullName evidence="1">Uncharacterized protein</fullName>
    </submittedName>
</protein>
<proteinExistence type="predicted"/>
<evidence type="ECO:0000313" key="1">
    <source>
        <dbReference type="EMBL" id="KAI5676681.1"/>
    </source>
</evidence>